<evidence type="ECO:0000313" key="1">
    <source>
        <dbReference type="EMBL" id="WGK93794.1"/>
    </source>
</evidence>
<proteinExistence type="predicted"/>
<reference evidence="1 2" key="2">
    <citation type="submission" date="2023-06" db="EMBL/GenBank/DDBJ databases">
        <title>Complete Genome Sequence of Flavobacterium keumense K3R-10.</title>
        <authorList>
            <person name="Jeong H."/>
            <person name="Jhang S.Y."/>
            <person name="Kim J.N."/>
        </authorList>
    </citation>
    <scope>NUCLEOTIDE SEQUENCE [LARGE SCALE GENOMIC DNA]</scope>
    <source>
        <strain evidence="1 2">K3R-10</strain>
    </source>
</reference>
<dbReference type="Proteomes" id="UP001232117">
    <property type="component" value="Chromosome"/>
</dbReference>
<sequence length="452" mass="50266">MAFDLKTNNLSGLAIITEPDSALRATPENFVNLYDYAQQFQPELIPEMMFANGKGSILGFIRATTMGKEGTFESDSIQHSEINRLHNTLTATATGNVFTCTKAHQLRVKDVVKISDGSREYQAIVSAITSPLVFTALSDGAAFTFSASSVTVLCDFSNRHAKGDSAFDKGKKWSPKIYKNYPHIVKEYYEVSDSDLAHKTWIETPEGPKWFNLEMERNSTLFDNKAELTAVLHNRALDNAPSTLAGFTQGMKGVVQQVEERGNISNDYITTTVGLSNLALRAKRQGTCREFTVYSNHMQMRYFRELAAGVNASFLNGSNYGAFNNSTEMALSLNFVSIFIDGVTFHFTSWALLDDPTLLDANGFDATSLAYLMVPTGTMNVTEEGNVVARPYLTMRYRSNNITNRRRQVKFFGVLGQQVREDKSSVEILSEMTNQVVGANSYFVGRKGLFYA</sequence>
<dbReference type="EMBL" id="CP092332">
    <property type="protein sequence ID" value="WGK93794.1"/>
    <property type="molecule type" value="Genomic_DNA"/>
</dbReference>
<protein>
    <submittedName>
        <fullName evidence="1">Uncharacterized protein</fullName>
    </submittedName>
</protein>
<keyword evidence="2" id="KW-1185">Reference proteome</keyword>
<gene>
    <name evidence="1" type="ORF">MG292_06735</name>
</gene>
<reference evidence="1 2" key="1">
    <citation type="submission" date="2022-02" db="EMBL/GenBank/DDBJ databases">
        <authorList>
            <person name="Cha I.-T."/>
            <person name="Lee K.-E."/>
            <person name="Park S.-J."/>
        </authorList>
    </citation>
    <scope>NUCLEOTIDE SEQUENCE [LARGE SCALE GENOMIC DNA]</scope>
    <source>
        <strain evidence="1 2">K3R-10</strain>
    </source>
</reference>
<organism evidence="1 2">
    <name type="scientific">Flavobacterium keumense</name>
    <dbReference type="NCBI Taxonomy" id="1306518"/>
    <lineage>
        <taxon>Bacteria</taxon>
        <taxon>Pseudomonadati</taxon>
        <taxon>Bacteroidota</taxon>
        <taxon>Flavobacteriia</taxon>
        <taxon>Flavobacteriales</taxon>
        <taxon>Flavobacteriaceae</taxon>
        <taxon>Flavobacterium</taxon>
    </lineage>
</organism>
<accession>A0ABY8N3F8</accession>
<evidence type="ECO:0000313" key="2">
    <source>
        <dbReference type="Proteomes" id="UP001232117"/>
    </source>
</evidence>
<name>A0ABY8N3F8_9FLAO</name>
<dbReference type="RefSeq" id="WP_264533477.1">
    <property type="nucleotide sequence ID" value="NZ_CP092332.1"/>
</dbReference>